<dbReference type="KEGG" id="prag:EKN56_16225"/>
<organism evidence="3 4">
    <name type="scientific">Limnobaculum zhutongyuii</name>
    <dbReference type="NCBI Taxonomy" id="2498113"/>
    <lineage>
        <taxon>Bacteria</taxon>
        <taxon>Pseudomonadati</taxon>
        <taxon>Pseudomonadota</taxon>
        <taxon>Gammaproteobacteria</taxon>
        <taxon>Enterobacterales</taxon>
        <taxon>Budviciaceae</taxon>
        <taxon>Limnobaculum</taxon>
    </lineage>
</organism>
<dbReference type="FunFam" id="3.10.50.30:FF:000002">
    <property type="entry name" value="Regulator of nucleoside diphosphate kinase"/>
    <property type="match status" value="1"/>
</dbReference>
<dbReference type="GO" id="GO:0003677">
    <property type="term" value="F:DNA binding"/>
    <property type="evidence" value="ECO:0007669"/>
    <property type="project" value="InterPro"/>
</dbReference>
<evidence type="ECO:0000259" key="2">
    <source>
        <dbReference type="Pfam" id="PF14760"/>
    </source>
</evidence>
<dbReference type="InterPro" id="IPR023459">
    <property type="entry name" value="Tscrpt_elong_fac_GreA/B_fam"/>
</dbReference>
<dbReference type="EMBL" id="CP034752">
    <property type="protein sequence ID" value="QBH97815.1"/>
    <property type="molecule type" value="Genomic_DNA"/>
</dbReference>
<dbReference type="Pfam" id="PF01272">
    <property type="entry name" value="GreA_GreB"/>
    <property type="match status" value="1"/>
</dbReference>
<accession>A0A411WP39</accession>
<keyword evidence="4" id="KW-1185">Reference proteome</keyword>
<dbReference type="GO" id="GO:0006354">
    <property type="term" value="P:DNA-templated transcription elongation"/>
    <property type="evidence" value="ECO:0007669"/>
    <property type="project" value="TreeGrafter"/>
</dbReference>
<dbReference type="InterPro" id="IPR036953">
    <property type="entry name" value="GreA/GreB_C_sf"/>
</dbReference>
<dbReference type="SUPFAM" id="SSF54534">
    <property type="entry name" value="FKBP-like"/>
    <property type="match status" value="1"/>
</dbReference>
<dbReference type="InterPro" id="IPR029462">
    <property type="entry name" value="Rnk_N"/>
</dbReference>
<keyword evidence="3" id="KW-0808">Transferase</keyword>
<protein>
    <submittedName>
        <fullName evidence="3">Nucleoside diphosphate kinase regulator</fullName>
    </submittedName>
</protein>
<proteinExistence type="predicted"/>
<name>A0A411WP39_9GAMM</name>
<dbReference type="InterPro" id="IPR001437">
    <property type="entry name" value="Tscrpt_elong_fac_GreA/B_C"/>
</dbReference>
<dbReference type="NCBIfam" id="NF004396">
    <property type="entry name" value="PRK05753.1"/>
    <property type="match status" value="1"/>
</dbReference>
<sequence>MLKPAIIINELDAERIDMLLEHPEFASSPVAQALNAEIDRADIVAPDEVPADVVTMNSRVRFIDLSTQEERTRTLVFPHDLKDSAEQISVMAPIGAALLGMRAGNDISWHLPNGTVTQIKVLEILSQPKVS</sequence>
<dbReference type="Gene3D" id="1.10.286.20">
    <property type="match status" value="1"/>
</dbReference>
<evidence type="ECO:0000313" key="3">
    <source>
        <dbReference type="EMBL" id="QBH97815.1"/>
    </source>
</evidence>
<feature type="domain" description="Regulator of nucleoside diphosphate kinase N-terminal" evidence="2">
    <location>
        <begin position="4"/>
        <end position="44"/>
    </location>
</feature>
<feature type="domain" description="Transcription elongation factor GreA/GreB C-terminal" evidence="1">
    <location>
        <begin position="50"/>
        <end position="124"/>
    </location>
</feature>
<dbReference type="AlphaFoldDB" id="A0A411WP39"/>
<dbReference type="Proteomes" id="UP000293154">
    <property type="component" value="Chromosome"/>
</dbReference>
<evidence type="ECO:0000313" key="4">
    <source>
        <dbReference type="Proteomes" id="UP000293154"/>
    </source>
</evidence>
<dbReference type="RefSeq" id="WP_130592745.1">
    <property type="nucleotide sequence ID" value="NZ_CP034752.1"/>
</dbReference>
<dbReference type="Gene3D" id="3.10.50.30">
    <property type="entry name" value="Transcription elongation factor, GreA/GreB, C-terminal domain"/>
    <property type="match status" value="1"/>
</dbReference>
<reference evidence="3 4" key="1">
    <citation type="submission" date="2019-03" db="EMBL/GenBank/DDBJ databases">
        <title>Pragia sp. nov. isolated from the gut tract of Carduelis flavirostris.</title>
        <authorList>
            <person name="Ge Y."/>
        </authorList>
    </citation>
    <scope>NUCLEOTIDE SEQUENCE [LARGE SCALE GENOMIC DNA]</scope>
    <source>
        <strain evidence="3 4">CF-458</strain>
    </source>
</reference>
<evidence type="ECO:0000259" key="1">
    <source>
        <dbReference type="Pfam" id="PF01272"/>
    </source>
</evidence>
<keyword evidence="3" id="KW-0418">Kinase</keyword>
<dbReference type="GO" id="GO:0016301">
    <property type="term" value="F:kinase activity"/>
    <property type="evidence" value="ECO:0007669"/>
    <property type="project" value="UniProtKB-KW"/>
</dbReference>
<gene>
    <name evidence="3" type="ORF">EKN56_16225</name>
</gene>
<dbReference type="GO" id="GO:0032784">
    <property type="term" value="P:regulation of DNA-templated transcription elongation"/>
    <property type="evidence" value="ECO:0007669"/>
    <property type="project" value="InterPro"/>
</dbReference>
<dbReference type="OrthoDB" id="192847at2"/>
<dbReference type="PANTHER" id="PTHR30437">
    <property type="entry name" value="TRANSCRIPTION ELONGATION FACTOR GREA"/>
    <property type="match status" value="1"/>
</dbReference>
<dbReference type="PANTHER" id="PTHR30437:SF5">
    <property type="entry name" value="REGULATOR OF NUCLEOSIDE DIPHOSPHATE KINASE"/>
    <property type="match status" value="1"/>
</dbReference>
<dbReference type="GO" id="GO:0070063">
    <property type="term" value="F:RNA polymerase binding"/>
    <property type="evidence" value="ECO:0007669"/>
    <property type="project" value="InterPro"/>
</dbReference>
<dbReference type="Pfam" id="PF14760">
    <property type="entry name" value="Rnk_N"/>
    <property type="match status" value="1"/>
</dbReference>